<keyword evidence="1" id="KW-0597">Phosphoprotein</keyword>
<evidence type="ECO:0000259" key="2">
    <source>
        <dbReference type="PROSITE" id="PS50110"/>
    </source>
</evidence>
<reference evidence="4" key="1">
    <citation type="journal article" date="2019" name="Int. J. Syst. Evol. Microbiol.">
        <title>The Global Catalogue of Microorganisms (GCM) 10K type strain sequencing project: providing services to taxonomists for standard genome sequencing and annotation.</title>
        <authorList>
            <consortium name="The Broad Institute Genomics Platform"/>
            <consortium name="The Broad Institute Genome Sequencing Center for Infectious Disease"/>
            <person name="Wu L."/>
            <person name="Ma J."/>
        </authorList>
    </citation>
    <scope>NUCLEOTIDE SEQUENCE [LARGE SCALE GENOMIC DNA]</scope>
    <source>
        <strain evidence="4">JCM 19173</strain>
    </source>
</reference>
<proteinExistence type="predicted"/>
<feature type="domain" description="Response regulatory" evidence="2">
    <location>
        <begin position="6"/>
        <end position="126"/>
    </location>
</feature>
<organism evidence="3 4">
    <name type="scientific">Deinococcus radiotolerans</name>
    <dbReference type="NCBI Taxonomy" id="1309407"/>
    <lineage>
        <taxon>Bacteria</taxon>
        <taxon>Thermotogati</taxon>
        <taxon>Deinococcota</taxon>
        <taxon>Deinococci</taxon>
        <taxon>Deinococcales</taxon>
        <taxon>Deinococcaceae</taxon>
        <taxon>Deinococcus</taxon>
    </lineage>
</organism>
<dbReference type="Pfam" id="PF00072">
    <property type="entry name" value="Response_reg"/>
    <property type="match status" value="1"/>
</dbReference>
<dbReference type="PROSITE" id="PS50110">
    <property type="entry name" value="RESPONSE_REGULATORY"/>
    <property type="match status" value="1"/>
</dbReference>
<dbReference type="SUPFAM" id="SSF52172">
    <property type="entry name" value="CheY-like"/>
    <property type="match status" value="1"/>
</dbReference>
<accession>A0ABQ2FMU8</accession>
<protein>
    <submittedName>
        <fullName evidence="3">Response regulator</fullName>
    </submittedName>
</protein>
<dbReference type="Gene3D" id="3.40.50.2300">
    <property type="match status" value="1"/>
</dbReference>
<dbReference type="RefSeq" id="WP_189069715.1">
    <property type="nucleotide sequence ID" value="NZ_BMPE01000009.1"/>
</dbReference>
<evidence type="ECO:0000313" key="4">
    <source>
        <dbReference type="Proteomes" id="UP000604341"/>
    </source>
</evidence>
<dbReference type="InterPro" id="IPR001789">
    <property type="entry name" value="Sig_transdc_resp-reg_receiver"/>
</dbReference>
<dbReference type="EMBL" id="BMPE01000009">
    <property type="protein sequence ID" value="GGL08477.1"/>
    <property type="molecule type" value="Genomic_DNA"/>
</dbReference>
<dbReference type="InterPro" id="IPR052893">
    <property type="entry name" value="TCS_response_regulator"/>
</dbReference>
<dbReference type="CDD" id="cd17557">
    <property type="entry name" value="REC_Rcp-like"/>
    <property type="match status" value="1"/>
</dbReference>
<evidence type="ECO:0000256" key="1">
    <source>
        <dbReference type="PROSITE-ProRule" id="PRU00169"/>
    </source>
</evidence>
<keyword evidence="4" id="KW-1185">Reference proteome</keyword>
<dbReference type="PANTHER" id="PTHR44520">
    <property type="entry name" value="RESPONSE REGULATOR RCP1-RELATED"/>
    <property type="match status" value="1"/>
</dbReference>
<evidence type="ECO:0000313" key="3">
    <source>
        <dbReference type="EMBL" id="GGL08477.1"/>
    </source>
</evidence>
<comment type="caution">
    <text evidence="3">The sequence shown here is derived from an EMBL/GenBank/DDBJ whole genome shotgun (WGS) entry which is preliminary data.</text>
</comment>
<name>A0ABQ2FMU8_9DEIO</name>
<dbReference type="SMART" id="SM00448">
    <property type="entry name" value="REC"/>
    <property type="match status" value="1"/>
</dbReference>
<gene>
    <name evidence="3" type="ORF">GCM10010844_29070</name>
</gene>
<dbReference type="InterPro" id="IPR011006">
    <property type="entry name" value="CheY-like_superfamily"/>
</dbReference>
<sequence length="140" mass="15368">MTPPHRFFLIDDNAHDQLLAQEAFAELCPDCHLTSASSGRDALTMLSLADDLPEVILLDVNMPGMNGFEVLQALKADPRLSLIPVVMLSTSGASDDITAAYTLHASSYLIKANVFSEFLEQIESFLAYWRHCKLTSPVPS</sequence>
<dbReference type="Proteomes" id="UP000604341">
    <property type="component" value="Unassembled WGS sequence"/>
</dbReference>
<feature type="modified residue" description="4-aspartylphosphate" evidence="1">
    <location>
        <position position="59"/>
    </location>
</feature>
<dbReference type="PANTHER" id="PTHR44520:SF2">
    <property type="entry name" value="RESPONSE REGULATOR RCP1"/>
    <property type="match status" value="1"/>
</dbReference>